<proteinExistence type="predicted"/>
<comment type="caution">
    <text evidence="1">The sequence shown here is derived from an EMBL/GenBank/DDBJ whole genome shotgun (WGS) entry which is preliminary data.</text>
</comment>
<keyword evidence="2" id="KW-1185">Reference proteome</keyword>
<gene>
    <name evidence="1" type="ORF">EVAR_53125_1</name>
</gene>
<name>A0A4C1Y9U0_EUMVA</name>
<reference evidence="1 2" key="1">
    <citation type="journal article" date="2019" name="Commun. Biol.">
        <title>The bagworm genome reveals a unique fibroin gene that provides high tensile strength.</title>
        <authorList>
            <person name="Kono N."/>
            <person name="Nakamura H."/>
            <person name="Ohtoshi R."/>
            <person name="Tomita M."/>
            <person name="Numata K."/>
            <person name="Arakawa K."/>
        </authorList>
    </citation>
    <scope>NUCLEOTIDE SEQUENCE [LARGE SCALE GENOMIC DNA]</scope>
</reference>
<dbReference type="AlphaFoldDB" id="A0A4C1Y9U0"/>
<accession>A0A4C1Y9U0</accession>
<dbReference type="EMBL" id="BGZK01001115">
    <property type="protein sequence ID" value="GBP71642.1"/>
    <property type="molecule type" value="Genomic_DNA"/>
</dbReference>
<organism evidence="1 2">
    <name type="scientific">Eumeta variegata</name>
    <name type="common">Bagworm moth</name>
    <name type="synonym">Eumeta japonica</name>
    <dbReference type="NCBI Taxonomy" id="151549"/>
    <lineage>
        <taxon>Eukaryota</taxon>
        <taxon>Metazoa</taxon>
        <taxon>Ecdysozoa</taxon>
        <taxon>Arthropoda</taxon>
        <taxon>Hexapoda</taxon>
        <taxon>Insecta</taxon>
        <taxon>Pterygota</taxon>
        <taxon>Neoptera</taxon>
        <taxon>Endopterygota</taxon>
        <taxon>Lepidoptera</taxon>
        <taxon>Glossata</taxon>
        <taxon>Ditrysia</taxon>
        <taxon>Tineoidea</taxon>
        <taxon>Psychidae</taxon>
        <taxon>Oiketicinae</taxon>
        <taxon>Eumeta</taxon>
    </lineage>
</organism>
<evidence type="ECO:0000313" key="2">
    <source>
        <dbReference type="Proteomes" id="UP000299102"/>
    </source>
</evidence>
<evidence type="ECO:0000313" key="1">
    <source>
        <dbReference type="EMBL" id="GBP71642.1"/>
    </source>
</evidence>
<protein>
    <submittedName>
        <fullName evidence="1">Uncharacterized protein</fullName>
    </submittedName>
</protein>
<dbReference type="Proteomes" id="UP000299102">
    <property type="component" value="Unassembled WGS sequence"/>
</dbReference>
<sequence length="182" mass="20372">MVLLATIKYGIHDKVNTKIRPPRGEYSAVIYTLPAYPDTRTRRVHPSPAAGQFYQYSSPDVDGVRGRCTPSCVSARAQRRLHGELSKLARPFLSAMRSYFESGIRPVQVCRPAFSILLGRGRSGRRIEPTERNNPGATQTGQMRYRNAFDNPSYGATFCTTYDVAGSFEVFTVLQVSHSYNN</sequence>